<dbReference type="EMBL" id="BDIP01005914">
    <property type="protein sequence ID" value="GCA64035.1"/>
    <property type="molecule type" value="Genomic_DNA"/>
</dbReference>
<feature type="region of interest" description="Disordered" evidence="1">
    <location>
        <begin position="14"/>
        <end position="95"/>
    </location>
</feature>
<feature type="non-terminal residue" evidence="2">
    <location>
        <position position="1"/>
    </location>
</feature>
<sequence length="95" mass="9948">LPEFMRSVVAGIKAEDRSKKDSLRDRKKARDLAKESASAAPTPVQTTAPGGEGEREREREGVVESSGVRGIAGDTSMNGVQAEGEGVITAPPISL</sequence>
<evidence type="ECO:0000313" key="3">
    <source>
        <dbReference type="Proteomes" id="UP000265618"/>
    </source>
</evidence>
<reference evidence="2 3" key="1">
    <citation type="journal article" date="2018" name="PLoS ONE">
        <title>The draft genome of Kipferlia bialata reveals reductive genome evolution in fornicate parasites.</title>
        <authorList>
            <person name="Tanifuji G."/>
            <person name="Takabayashi S."/>
            <person name="Kume K."/>
            <person name="Takagi M."/>
            <person name="Nakayama T."/>
            <person name="Kamikawa R."/>
            <person name="Inagaki Y."/>
            <person name="Hashimoto T."/>
        </authorList>
    </citation>
    <scope>NUCLEOTIDE SEQUENCE [LARGE SCALE GENOMIC DNA]</scope>
    <source>
        <strain evidence="2">NY0173</strain>
    </source>
</reference>
<evidence type="ECO:0000313" key="2">
    <source>
        <dbReference type="EMBL" id="GCA64035.1"/>
    </source>
</evidence>
<feature type="compositionally biased region" description="Basic and acidic residues" evidence="1">
    <location>
        <begin position="52"/>
        <end position="62"/>
    </location>
</feature>
<comment type="caution">
    <text evidence="2">The sequence shown here is derived from an EMBL/GenBank/DDBJ whole genome shotgun (WGS) entry which is preliminary data.</text>
</comment>
<evidence type="ECO:0000256" key="1">
    <source>
        <dbReference type="SAM" id="MobiDB-lite"/>
    </source>
</evidence>
<name>A0A391NRW4_9EUKA</name>
<organism evidence="2 3">
    <name type="scientific">Kipferlia bialata</name>
    <dbReference type="NCBI Taxonomy" id="797122"/>
    <lineage>
        <taxon>Eukaryota</taxon>
        <taxon>Metamonada</taxon>
        <taxon>Carpediemonas-like organisms</taxon>
        <taxon>Kipferlia</taxon>
    </lineage>
</organism>
<accession>A0A391NRW4</accession>
<gene>
    <name evidence="2" type="ORF">KIPB_012932</name>
</gene>
<dbReference type="Proteomes" id="UP000265618">
    <property type="component" value="Unassembled WGS sequence"/>
</dbReference>
<feature type="compositionally biased region" description="Basic and acidic residues" evidence="1">
    <location>
        <begin position="14"/>
        <end position="34"/>
    </location>
</feature>
<proteinExistence type="predicted"/>
<protein>
    <submittedName>
        <fullName evidence="2">Uncharacterized protein</fullName>
    </submittedName>
</protein>
<keyword evidence="3" id="KW-1185">Reference proteome</keyword>
<dbReference type="AlphaFoldDB" id="A0A391NRW4"/>